<keyword evidence="7 12" id="KW-1133">Transmembrane helix</keyword>
<evidence type="ECO:0000256" key="6">
    <source>
        <dbReference type="ARBA" id="ARBA00022958"/>
    </source>
</evidence>
<keyword evidence="6 10" id="KW-0630">Potassium</keyword>
<feature type="binding site" evidence="11">
    <location>
        <position position="314"/>
    </location>
    <ligand>
        <name>K(+)</name>
        <dbReference type="ChEBI" id="CHEBI:29103"/>
    </ligand>
</feature>
<dbReference type="InterPro" id="IPR003445">
    <property type="entry name" value="Cat_transpt"/>
</dbReference>
<feature type="binding site" evidence="11">
    <location>
        <position position="218"/>
    </location>
    <ligand>
        <name>K(+)</name>
        <dbReference type="ChEBI" id="CHEBI:29103"/>
    </ligand>
</feature>
<dbReference type="GO" id="GO:0005886">
    <property type="term" value="C:plasma membrane"/>
    <property type="evidence" value="ECO:0007669"/>
    <property type="project" value="UniProtKB-SubCell"/>
</dbReference>
<evidence type="ECO:0000256" key="5">
    <source>
        <dbReference type="ARBA" id="ARBA00022692"/>
    </source>
</evidence>
<keyword evidence="14" id="KW-1185">Reference proteome</keyword>
<evidence type="ECO:0000256" key="1">
    <source>
        <dbReference type="ARBA" id="ARBA00004651"/>
    </source>
</evidence>
<evidence type="ECO:0000256" key="11">
    <source>
        <dbReference type="PIRSR" id="PIRSR006247-1"/>
    </source>
</evidence>
<dbReference type="InterPro" id="IPR004772">
    <property type="entry name" value="TrkH"/>
</dbReference>
<comment type="subcellular location">
    <subcellularLocation>
        <location evidence="10">Cell inner membrane</location>
        <topology evidence="10">Multi-pass membrane protein</topology>
    </subcellularLocation>
    <subcellularLocation>
        <location evidence="1">Cell membrane</location>
        <topology evidence="1">Multi-pass membrane protein</topology>
    </subcellularLocation>
</comment>
<keyword evidence="4 10" id="KW-0633">Potassium transport</keyword>
<name>A0A3L8Q1E3_9GAMM</name>
<evidence type="ECO:0000313" key="13">
    <source>
        <dbReference type="EMBL" id="RLV60899.1"/>
    </source>
</evidence>
<feature type="binding site" evidence="11">
    <location>
        <position position="111"/>
    </location>
    <ligand>
        <name>K(+)</name>
        <dbReference type="ChEBI" id="CHEBI:29103"/>
    </ligand>
</feature>
<dbReference type="PANTHER" id="PTHR32024:SF3">
    <property type="entry name" value="TRK SYSTEM POTASSIUM UPTAKE PROTEIN"/>
    <property type="match status" value="1"/>
</dbReference>
<proteinExistence type="inferred from homology"/>
<evidence type="ECO:0000256" key="9">
    <source>
        <dbReference type="ARBA" id="ARBA00023136"/>
    </source>
</evidence>
<dbReference type="OrthoDB" id="9810952at2"/>
<evidence type="ECO:0000256" key="2">
    <source>
        <dbReference type="ARBA" id="ARBA00022448"/>
    </source>
</evidence>
<feature type="transmembrane region" description="Helical" evidence="12">
    <location>
        <begin position="181"/>
        <end position="200"/>
    </location>
</feature>
<dbReference type="Pfam" id="PF02386">
    <property type="entry name" value="TrkH"/>
    <property type="match status" value="1"/>
</dbReference>
<feature type="binding site" evidence="11">
    <location>
        <position position="110"/>
    </location>
    <ligand>
        <name>K(+)</name>
        <dbReference type="ChEBI" id="CHEBI:29103"/>
    </ligand>
</feature>
<feature type="transmembrane region" description="Helical" evidence="12">
    <location>
        <begin position="321"/>
        <end position="343"/>
    </location>
</feature>
<comment type="similarity">
    <text evidence="10">Belongs to the TrkH potassium transport family.</text>
</comment>
<dbReference type="Proteomes" id="UP000281474">
    <property type="component" value="Unassembled WGS sequence"/>
</dbReference>
<keyword evidence="2 10" id="KW-0813">Transport</keyword>
<dbReference type="PIRSF" id="PIRSF006247">
    <property type="entry name" value="TrkH"/>
    <property type="match status" value="1"/>
</dbReference>
<dbReference type="AlphaFoldDB" id="A0A3L8Q1E3"/>
<dbReference type="NCBIfam" id="TIGR00933">
    <property type="entry name" value="2a38"/>
    <property type="match status" value="1"/>
</dbReference>
<feature type="transmembrane region" description="Helical" evidence="12">
    <location>
        <begin position="454"/>
        <end position="474"/>
    </location>
</feature>
<feature type="transmembrane region" description="Helical" evidence="12">
    <location>
        <begin position="236"/>
        <end position="257"/>
    </location>
</feature>
<dbReference type="GO" id="GO:0015379">
    <property type="term" value="F:potassium:chloride symporter activity"/>
    <property type="evidence" value="ECO:0007669"/>
    <property type="project" value="InterPro"/>
</dbReference>
<feature type="transmembrane region" description="Helical" evidence="12">
    <location>
        <begin position="38"/>
        <end position="58"/>
    </location>
</feature>
<accession>A0A3L8Q1E3</accession>
<evidence type="ECO:0000256" key="12">
    <source>
        <dbReference type="SAM" id="Phobius"/>
    </source>
</evidence>
<keyword evidence="5 12" id="KW-0812">Transmembrane</keyword>
<feature type="transmembrane region" description="Helical" evidence="12">
    <location>
        <begin position="392"/>
        <end position="412"/>
    </location>
</feature>
<feature type="transmembrane region" description="Helical" evidence="12">
    <location>
        <begin position="70"/>
        <end position="95"/>
    </location>
</feature>
<evidence type="ECO:0000256" key="4">
    <source>
        <dbReference type="ARBA" id="ARBA00022538"/>
    </source>
</evidence>
<keyword evidence="11" id="KW-0479">Metal-binding</keyword>
<feature type="binding site" evidence="11">
    <location>
        <position position="431"/>
    </location>
    <ligand>
        <name>K(+)</name>
        <dbReference type="ChEBI" id="CHEBI:29103"/>
    </ligand>
</feature>
<organism evidence="13 14">
    <name type="scientific">Parashewanella curva</name>
    <dbReference type="NCBI Taxonomy" id="2338552"/>
    <lineage>
        <taxon>Bacteria</taxon>
        <taxon>Pseudomonadati</taxon>
        <taxon>Pseudomonadota</taxon>
        <taxon>Gammaproteobacteria</taxon>
        <taxon>Alteromonadales</taxon>
        <taxon>Shewanellaceae</taxon>
        <taxon>Parashewanella</taxon>
    </lineage>
</organism>
<dbReference type="RefSeq" id="WP_121837803.1">
    <property type="nucleotide sequence ID" value="NZ_ML014759.1"/>
</dbReference>
<keyword evidence="3 10" id="KW-1003">Cell membrane</keyword>
<gene>
    <name evidence="13" type="ORF">D5018_04465</name>
</gene>
<comment type="caution">
    <text evidence="13">The sequence shown here is derived from an EMBL/GenBank/DDBJ whole genome shotgun (WGS) entry which is preliminary data.</text>
</comment>
<evidence type="ECO:0000313" key="14">
    <source>
        <dbReference type="Proteomes" id="UP000281474"/>
    </source>
</evidence>
<sequence length="481" mass="52990">MINFRPVVFTLGTFLSMLSGFMLIPLSFSLIYAEDTSIAFIQATVLTSIAASICIHQGQKSRIHLNIREMFILTSITWFVVSLFAALPFTFYHGITYSDAFFETMSGVTTTGSTVLSGLDDMAHSILIWRSLLQWLGGIGFIVMAVAVLPFLNVGGMRLFRTESSDWSDKSTPRTQDMAKNLFFIYILLSLACALSYHLAGMTWFEAINHAMTTISTGGYSTSDQSMSHFSHSAQWISTLFMLAGGLPLIIFVQCIALRTLLVWKDAQVVGFVKFLAFVSIVLAVWYWFTHDGTHPLDALRLAAFNVVSVVTTTGYGLTDYGAWGAFSFIIFLFLMSVGSCSGSTSGGIKIFRFQIAFAIMREQLKVQFHPNGVFTEKYNNRSIQPDIVRSLVTFMLLYAAVVIVITIILVLTHLDPMTSLTAALTAVANVGPGLGDIIGPSGNFSSLSDTAKWVLSIGMLLGRLEIITVAVIIHPKFWKF</sequence>
<evidence type="ECO:0000256" key="10">
    <source>
        <dbReference type="PIRNR" id="PIRNR006247"/>
    </source>
</evidence>
<evidence type="ECO:0000256" key="3">
    <source>
        <dbReference type="ARBA" id="ARBA00022475"/>
    </source>
</evidence>
<protein>
    <recommendedName>
        <fullName evidence="10">Trk system potassium uptake protein</fullName>
    </recommendedName>
</protein>
<dbReference type="EMBL" id="QZEI01000010">
    <property type="protein sequence ID" value="RLV60899.1"/>
    <property type="molecule type" value="Genomic_DNA"/>
</dbReference>
<feature type="transmembrane region" description="Helical" evidence="12">
    <location>
        <begin position="7"/>
        <end position="32"/>
    </location>
</feature>
<comment type="function">
    <text evidence="10">Low-affinity potassium transport system. Interacts with Trk system potassium uptake protein TrkA.</text>
</comment>
<keyword evidence="8 10" id="KW-0406">Ion transport</keyword>
<keyword evidence="9 10" id="KW-0472">Membrane</keyword>
<feature type="transmembrane region" description="Helical" evidence="12">
    <location>
        <begin position="135"/>
        <end position="160"/>
    </location>
</feature>
<feature type="binding site" evidence="11">
    <location>
        <position position="313"/>
    </location>
    <ligand>
        <name>K(+)</name>
        <dbReference type="ChEBI" id="CHEBI:29103"/>
    </ligand>
</feature>
<feature type="binding site" evidence="11">
    <location>
        <position position="430"/>
    </location>
    <ligand>
        <name>K(+)</name>
        <dbReference type="ChEBI" id="CHEBI:29103"/>
    </ligand>
</feature>
<keyword evidence="10" id="KW-0997">Cell inner membrane</keyword>
<feature type="transmembrane region" description="Helical" evidence="12">
    <location>
        <begin position="269"/>
        <end position="289"/>
    </location>
</feature>
<evidence type="ECO:0000256" key="7">
    <source>
        <dbReference type="ARBA" id="ARBA00022989"/>
    </source>
</evidence>
<reference evidence="13 14" key="1">
    <citation type="submission" date="2018-09" db="EMBL/GenBank/DDBJ databases">
        <title>Phylogeny of the Shewanellaceae, and recommendation for two new genera, Pseudoshewanella and Parashewanella.</title>
        <authorList>
            <person name="Wang G."/>
        </authorList>
    </citation>
    <scope>NUCLEOTIDE SEQUENCE [LARGE SCALE GENOMIC DNA]</scope>
    <source>
        <strain evidence="13 14">C51</strain>
    </source>
</reference>
<dbReference type="PANTHER" id="PTHR32024">
    <property type="entry name" value="TRK SYSTEM POTASSIUM UPTAKE PROTEIN TRKG-RELATED"/>
    <property type="match status" value="1"/>
</dbReference>
<evidence type="ECO:0000256" key="8">
    <source>
        <dbReference type="ARBA" id="ARBA00023065"/>
    </source>
</evidence>
<dbReference type="GO" id="GO:0046872">
    <property type="term" value="F:metal ion binding"/>
    <property type="evidence" value="ECO:0007669"/>
    <property type="project" value="UniProtKB-KW"/>
</dbReference>